<organism evidence="1 2">
    <name type="scientific">Bifidobacterium bifidum</name>
    <dbReference type="NCBI Taxonomy" id="1681"/>
    <lineage>
        <taxon>Bacteria</taxon>
        <taxon>Bacillati</taxon>
        <taxon>Actinomycetota</taxon>
        <taxon>Actinomycetes</taxon>
        <taxon>Bifidobacteriales</taxon>
        <taxon>Bifidobacteriaceae</taxon>
        <taxon>Bifidobacterium</taxon>
    </lineage>
</organism>
<evidence type="ECO:0000313" key="2">
    <source>
        <dbReference type="Proteomes" id="UP000283727"/>
    </source>
</evidence>
<dbReference type="Proteomes" id="UP000283727">
    <property type="component" value="Unassembled WGS sequence"/>
</dbReference>
<sequence>MTDIRIYAANQMHPADIHAGQHVRFLYLPNGKYTTPEQGKPVEWGTMQNDTGRTIDVTWTQPGAIFRNRLRTIRTTLLRRMHSPSPTPVYRVADCIGELEFLD</sequence>
<dbReference type="RefSeq" id="WP_118269668.1">
    <property type="nucleotide sequence ID" value="NZ_QRLK01000009.1"/>
</dbReference>
<proteinExistence type="predicted"/>
<gene>
    <name evidence="1" type="ORF">DW137_09580</name>
</gene>
<evidence type="ECO:0000313" key="1">
    <source>
        <dbReference type="EMBL" id="RHJ22067.1"/>
    </source>
</evidence>
<comment type="caution">
    <text evidence="1">The sequence shown here is derived from an EMBL/GenBank/DDBJ whole genome shotgun (WGS) entry which is preliminary data.</text>
</comment>
<reference evidence="1 2" key="1">
    <citation type="submission" date="2018-08" db="EMBL/GenBank/DDBJ databases">
        <title>A genome reference for cultivated species of the human gut microbiota.</title>
        <authorList>
            <person name="Zou Y."/>
            <person name="Xue W."/>
            <person name="Luo G."/>
        </authorList>
    </citation>
    <scope>NUCLEOTIDE SEQUENCE [LARGE SCALE GENOMIC DNA]</scope>
    <source>
        <strain evidence="1 2">AM12-10</strain>
    </source>
</reference>
<dbReference type="AlphaFoldDB" id="A0A415C2Y1"/>
<accession>A0A415C2Y1</accession>
<protein>
    <submittedName>
        <fullName evidence="1">Uncharacterized protein</fullName>
    </submittedName>
</protein>
<name>A0A415C2Y1_BIFBI</name>
<dbReference type="EMBL" id="QRLR01000006">
    <property type="protein sequence ID" value="RHJ22067.1"/>
    <property type="molecule type" value="Genomic_DNA"/>
</dbReference>